<evidence type="ECO:0000313" key="3">
    <source>
        <dbReference type="EMBL" id="QOL50062.1"/>
    </source>
</evidence>
<organism evidence="3 4">
    <name type="scientific">Massilia litorea</name>
    <dbReference type="NCBI Taxonomy" id="2769491"/>
    <lineage>
        <taxon>Bacteria</taxon>
        <taxon>Pseudomonadati</taxon>
        <taxon>Pseudomonadota</taxon>
        <taxon>Betaproteobacteria</taxon>
        <taxon>Burkholderiales</taxon>
        <taxon>Oxalobacteraceae</taxon>
        <taxon>Telluria group</taxon>
        <taxon>Massilia</taxon>
    </lineage>
</organism>
<name>A0A7L9U733_9BURK</name>
<keyword evidence="2" id="KW-0732">Signal</keyword>
<dbReference type="EMBL" id="CP062941">
    <property type="protein sequence ID" value="QOL50062.1"/>
    <property type="molecule type" value="Genomic_DNA"/>
</dbReference>
<dbReference type="CDD" id="cd13578">
    <property type="entry name" value="PBP2_Bug27"/>
    <property type="match status" value="1"/>
</dbReference>
<evidence type="ECO:0000256" key="1">
    <source>
        <dbReference type="ARBA" id="ARBA00006987"/>
    </source>
</evidence>
<protein>
    <submittedName>
        <fullName evidence="3">Tripartite tricarboxylate transporter substrate binding protein</fullName>
    </submittedName>
</protein>
<dbReference type="Gene3D" id="3.40.190.10">
    <property type="entry name" value="Periplasmic binding protein-like II"/>
    <property type="match status" value="1"/>
</dbReference>
<evidence type="ECO:0000256" key="2">
    <source>
        <dbReference type="SAM" id="SignalP"/>
    </source>
</evidence>
<proteinExistence type="inferred from homology"/>
<feature type="signal peptide" evidence="2">
    <location>
        <begin position="1"/>
        <end position="22"/>
    </location>
</feature>
<dbReference type="SUPFAM" id="SSF53850">
    <property type="entry name" value="Periplasmic binding protein-like II"/>
    <property type="match status" value="1"/>
</dbReference>
<evidence type="ECO:0000313" key="4">
    <source>
        <dbReference type="Proteomes" id="UP000593875"/>
    </source>
</evidence>
<accession>A0A7L9U733</accession>
<sequence>MNTLTRSILTLALLGTSALASAGEAWPKQPIRLVVPFPPGGGTDIIARVVGNKLTETRKWVIVVDNRPGAGGNIGMDLVAKSKPDGYTIGLGQTSNLAVNPTLYTKLPYDPVKDFAPVSTVADAPLVLVVASNSPYKTLADVVAAAKAKPGQITLATPGNGTVAHLTGELFQKAAHIDLQHVPYKGSSQAITDLLGGSVQVFMSSVPTALSQIRGGTMRALAVTSSKRADDLPNVPTINESGYKGFDARTWFGMVAPAGTPPAIVAELNAEINKVLAMPEVRKKITVEGGDVMGGTPEQFSNLIKTEIPRWGKVVKDSGARID</sequence>
<dbReference type="Proteomes" id="UP000593875">
    <property type="component" value="Chromosome"/>
</dbReference>
<reference evidence="3 4" key="1">
    <citation type="submission" date="2020-10" db="EMBL/GenBank/DDBJ databases">
        <title>Genome sequencing of Massilia sp. LPB0304.</title>
        <authorList>
            <person name="Kim J."/>
        </authorList>
    </citation>
    <scope>NUCLEOTIDE SEQUENCE [LARGE SCALE GENOMIC DNA]</scope>
    <source>
        <strain evidence="3 4">LPB0304</strain>
    </source>
</reference>
<gene>
    <name evidence="3" type="ORF">LPB04_01670</name>
</gene>
<keyword evidence="4" id="KW-1185">Reference proteome</keyword>
<dbReference type="KEGG" id="mlir:LPB04_01670"/>
<dbReference type="InterPro" id="IPR042100">
    <property type="entry name" value="Bug_dom1"/>
</dbReference>
<feature type="chain" id="PRO_5032626785" evidence="2">
    <location>
        <begin position="23"/>
        <end position="323"/>
    </location>
</feature>
<dbReference type="InterPro" id="IPR005064">
    <property type="entry name" value="BUG"/>
</dbReference>
<dbReference type="Pfam" id="PF03401">
    <property type="entry name" value="TctC"/>
    <property type="match status" value="1"/>
</dbReference>
<dbReference type="AlphaFoldDB" id="A0A7L9U733"/>
<dbReference type="PANTHER" id="PTHR42928:SF5">
    <property type="entry name" value="BLR1237 PROTEIN"/>
    <property type="match status" value="1"/>
</dbReference>
<dbReference type="Gene3D" id="3.40.190.150">
    <property type="entry name" value="Bordetella uptake gene, domain 1"/>
    <property type="match status" value="1"/>
</dbReference>
<comment type="similarity">
    <text evidence="1">Belongs to the UPF0065 (bug) family.</text>
</comment>
<dbReference type="RefSeq" id="WP_193687086.1">
    <property type="nucleotide sequence ID" value="NZ_CP062941.1"/>
</dbReference>
<dbReference type="PIRSF" id="PIRSF017082">
    <property type="entry name" value="YflP"/>
    <property type="match status" value="1"/>
</dbReference>
<dbReference type="PANTHER" id="PTHR42928">
    <property type="entry name" value="TRICARBOXYLATE-BINDING PROTEIN"/>
    <property type="match status" value="1"/>
</dbReference>